<evidence type="ECO:0000313" key="4">
    <source>
        <dbReference type="EMBL" id="WAR18718.1"/>
    </source>
</evidence>
<dbReference type="PANTHER" id="PTHR16026:SF0">
    <property type="entry name" value="CARTILAGE ACIDIC PROTEIN 1"/>
    <property type="match status" value="1"/>
</dbReference>
<keyword evidence="1 2" id="KW-0732">Signal</keyword>
<dbReference type="PANTHER" id="PTHR16026">
    <property type="entry name" value="CARTILAGE ACIDIC PROTEIN 1"/>
    <property type="match status" value="1"/>
</dbReference>
<organism evidence="4 5">
    <name type="scientific">Mya arenaria</name>
    <name type="common">Soft-shell clam</name>
    <dbReference type="NCBI Taxonomy" id="6604"/>
    <lineage>
        <taxon>Eukaryota</taxon>
        <taxon>Metazoa</taxon>
        <taxon>Spiralia</taxon>
        <taxon>Lophotrochozoa</taxon>
        <taxon>Mollusca</taxon>
        <taxon>Bivalvia</taxon>
        <taxon>Autobranchia</taxon>
        <taxon>Heteroconchia</taxon>
        <taxon>Euheterodonta</taxon>
        <taxon>Imparidentia</taxon>
        <taxon>Neoheterodontei</taxon>
        <taxon>Myida</taxon>
        <taxon>Myoidea</taxon>
        <taxon>Myidae</taxon>
        <taxon>Mya</taxon>
    </lineage>
</organism>
<feature type="signal peptide" evidence="2">
    <location>
        <begin position="1"/>
        <end position="22"/>
    </location>
</feature>
<dbReference type="SUPFAM" id="SSF69318">
    <property type="entry name" value="Integrin alpha N-terminal domain"/>
    <property type="match status" value="1"/>
</dbReference>
<dbReference type="Pfam" id="PF13517">
    <property type="entry name" value="FG-GAP_3"/>
    <property type="match status" value="2"/>
</dbReference>
<dbReference type="InterPro" id="IPR013517">
    <property type="entry name" value="FG-GAP"/>
</dbReference>
<accession>A0ABY7F958</accession>
<dbReference type="Pfam" id="PF07593">
    <property type="entry name" value="UnbV_ASPIC"/>
    <property type="match status" value="1"/>
</dbReference>
<feature type="domain" description="ASPIC/UnbV" evidence="3">
    <location>
        <begin position="454"/>
        <end position="510"/>
    </location>
</feature>
<reference evidence="4" key="1">
    <citation type="submission" date="2022-11" db="EMBL/GenBank/DDBJ databases">
        <title>Centuries of genome instability and evolution in soft-shell clam transmissible cancer (bioRxiv).</title>
        <authorList>
            <person name="Hart S.F.M."/>
            <person name="Yonemitsu M.A."/>
            <person name="Giersch R.M."/>
            <person name="Beal B.F."/>
            <person name="Arriagada G."/>
            <person name="Davis B.W."/>
            <person name="Ostrander E.A."/>
            <person name="Goff S.P."/>
            <person name="Metzger M.J."/>
        </authorList>
    </citation>
    <scope>NUCLEOTIDE SEQUENCE</scope>
    <source>
        <strain evidence="4">MELC-2E11</strain>
        <tissue evidence="4">Siphon/mantle</tissue>
    </source>
</reference>
<dbReference type="Gene3D" id="2.130.10.130">
    <property type="entry name" value="Integrin alpha, N-terminal"/>
    <property type="match status" value="2"/>
</dbReference>
<dbReference type="SUPFAM" id="SSF159034">
    <property type="entry name" value="Mib/herc2 domain-like"/>
    <property type="match status" value="1"/>
</dbReference>
<evidence type="ECO:0000313" key="5">
    <source>
        <dbReference type="Proteomes" id="UP001164746"/>
    </source>
</evidence>
<feature type="chain" id="PRO_5046801238" evidence="2">
    <location>
        <begin position="23"/>
        <end position="645"/>
    </location>
</feature>
<keyword evidence="5" id="KW-1185">Reference proteome</keyword>
<dbReference type="Proteomes" id="UP001164746">
    <property type="component" value="Chromosome 11"/>
</dbReference>
<proteinExistence type="predicted"/>
<evidence type="ECO:0000256" key="2">
    <source>
        <dbReference type="SAM" id="SignalP"/>
    </source>
</evidence>
<sequence>MEGRSQLALLIVLHTLIPGCSLLLLNNDSPFFSKVAWLDHISTNQKNYGVAVVDVNHDGRPDFVVAGYSGPNFVFTYDNATGRASNIALEGTPFESLRDVPGNAIGVAACDIDGDGKEEIYFLNTNQAYAGRAAYGDKIFKWRDGRYVDLYSDPHNINMPAKGFAGRSVACVDRKGTGKYAFVVATYSYQSQGAFALVEMDEAASDLNTGIIKLRNVGEEAGIARSTGGRGIVVGPILGNNGVSDIFFGNEGNRRMFNAGANFLFRNLGNGTFQDVADSTGVLDGNENVRGIALADFNRDGYVDIAYGNWDGPHRLYIQKRDNGTVTFENVATGSYATPTPIRTVIAADFDNDGILEVLQNNIFYRSQQPNKLFKIVPENGQIDIQTLNIGDALEPEGYGTGGAVTDFNGDGKLDLMLSHGEGNSQPLTVFTVNPGNNNNWIRIQPRTQFGAPARGAAVKVTSSAGTNHLHVIDGGSGYLCEMEPYAHVGLGTETPTQLTVQWPDGTSSTRVLTTTDMNKVHIVDKPSQSSEGTMGEFAAGGDCPSGKWKAQQYQDLPVLCEGDRVNRGPGWTWTDENRGGAGVVMDGADSRYISYYIQRGDPYWVLVRWDVNGLTLPYRMGSRGEQDLCRCRDCGRTPECQCSC</sequence>
<dbReference type="InterPro" id="IPR028994">
    <property type="entry name" value="Integrin_alpha_N"/>
</dbReference>
<dbReference type="Gene3D" id="2.30.30.40">
    <property type="entry name" value="SH3 Domains"/>
    <property type="match status" value="1"/>
</dbReference>
<dbReference type="InterPro" id="IPR027039">
    <property type="entry name" value="Crtac1"/>
</dbReference>
<dbReference type="EMBL" id="CP111022">
    <property type="protein sequence ID" value="WAR18718.1"/>
    <property type="molecule type" value="Genomic_DNA"/>
</dbReference>
<evidence type="ECO:0000259" key="3">
    <source>
        <dbReference type="Pfam" id="PF07593"/>
    </source>
</evidence>
<dbReference type="InterPro" id="IPR011519">
    <property type="entry name" value="UnbV_ASPIC"/>
</dbReference>
<evidence type="ECO:0000256" key="1">
    <source>
        <dbReference type="ARBA" id="ARBA00022729"/>
    </source>
</evidence>
<gene>
    <name evidence="4" type="ORF">MAR_000556</name>
</gene>
<protein>
    <submittedName>
        <fullName evidence="4">CRAC1-like protein</fullName>
    </submittedName>
</protein>
<name>A0ABY7F958_MYAAR</name>
<dbReference type="InterPro" id="IPR037252">
    <property type="entry name" value="Mib_Herc2_sf"/>
</dbReference>